<reference evidence="1 3" key="1">
    <citation type="submission" date="2015-11" db="EMBL/GenBank/DDBJ databases">
        <title>Genomic analysis of 38 Legionella species identifies large and diverse effector repertoires.</title>
        <authorList>
            <person name="Burstein D."/>
            <person name="Amaro F."/>
            <person name="Zusman T."/>
            <person name="Lifshitz Z."/>
            <person name="Cohen O."/>
            <person name="Gilbert J.A."/>
            <person name="Pupko T."/>
            <person name="Shuman H.A."/>
            <person name="Segal G."/>
        </authorList>
    </citation>
    <scope>NUCLEOTIDE SEQUENCE [LARGE SCALE GENOMIC DNA]</scope>
    <source>
        <strain evidence="1 3">ATCC 49507</strain>
    </source>
</reference>
<dbReference type="Proteomes" id="UP000254230">
    <property type="component" value="Unassembled WGS sequence"/>
</dbReference>
<gene>
    <name evidence="1" type="ORF">Lqua_0700</name>
    <name evidence="2" type="ORF">NCTC12376_00185</name>
</gene>
<keyword evidence="3" id="KW-1185">Reference proteome</keyword>
<dbReference type="AlphaFoldDB" id="A0A378KP98"/>
<dbReference type="EMBL" id="LNYR01000006">
    <property type="protein sequence ID" value="KTD52867.1"/>
    <property type="molecule type" value="Genomic_DNA"/>
</dbReference>
<evidence type="ECO:0000313" key="1">
    <source>
        <dbReference type="EMBL" id="KTD52867.1"/>
    </source>
</evidence>
<organism evidence="2 4">
    <name type="scientific">Legionella quateirensis</name>
    <dbReference type="NCBI Taxonomy" id="45072"/>
    <lineage>
        <taxon>Bacteria</taxon>
        <taxon>Pseudomonadati</taxon>
        <taxon>Pseudomonadota</taxon>
        <taxon>Gammaproteobacteria</taxon>
        <taxon>Legionellales</taxon>
        <taxon>Legionellaceae</taxon>
        <taxon>Legionella</taxon>
    </lineage>
</organism>
<evidence type="ECO:0000313" key="4">
    <source>
        <dbReference type="Proteomes" id="UP000254230"/>
    </source>
</evidence>
<dbReference type="RefSeq" id="WP_058472894.1">
    <property type="nucleotide sequence ID" value="NZ_CAAAIL010000007.1"/>
</dbReference>
<reference evidence="2 4" key="2">
    <citation type="submission" date="2018-06" db="EMBL/GenBank/DDBJ databases">
        <authorList>
            <consortium name="Pathogen Informatics"/>
            <person name="Doyle S."/>
        </authorList>
    </citation>
    <scope>NUCLEOTIDE SEQUENCE [LARGE SCALE GENOMIC DNA]</scope>
    <source>
        <strain evidence="2 4">NCTC12376</strain>
    </source>
</reference>
<protein>
    <recommendedName>
        <fullName evidence="5">Methyltransferase</fullName>
    </recommendedName>
</protein>
<dbReference type="EMBL" id="UGOW01000001">
    <property type="protein sequence ID" value="STY16403.1"/>
    <property type="molecule type" value="Genomic_DNA"/>
</dbReference>
<evidence type="ECO:0000313" key="2">
    <source>
        <dbReference type="EMBL" id="STY16403.1"/>
    </source>
</evidence>
<proteinExistence type="predicted"/>
<accession>A0A378KP98</accession>
<dbReference type="Proteomes" id="UP000054639">
    <property type="component" value="Unassembled WGS sequence"/>
</dbReference>
<dbReference type="OrthoDB" id="5636082at2"/>
<sequence length="355" mass="40820">MFFTKATLLRSRAERIIELKPISMYNMGTLRSILVAMKSIFNSFPNPSLFSLKHFRISYTLLPPIRNLIANFNQDELNVVSIACGAALELSTLELLARSRGVKINYVGCDIDPRDLKFNTRVLQKKAPAVNQAYILSDIASAPPVSVISQAHCIIWRHPEFLSDHDETPKELILDMCHILWNVLENKGEEAPILITCYDPHEMMVILELILQFCEDDLKYNLNIDTQDGRASWQNQMIDADDRDPLFNLNHQDQCQLLISQCHLKKNRANREVFLSALSKAFQNILPKIQTNEHNTPTVLLEQLDEPSLDVLREATSYINDQIRKDDNPFIKRDQLLTVLKQSYTQPEMCHPLTY</sequence>
<evidence type="ECO:0008006" key="5">
    <source>
        <dbReference type="Google" id="ProtNLM"/>
    </source>
</evidence>
<evidence type="ECO:0000313" key="3">
    <source>
        <dbReference type="Proteomes" id="UP000054639"/>
    </source>
</evidence>
<name>A0A378KP98_9GAMM</name>